<gene>
    <name evidence="4" type="ORF">PIB30_056669</name>
</gene>
<dbReference type="InterPro" id="IPR045344">
    <property type="entry name" value="C-JID"/>
</dbReference>
<protein>
    <recommendedName>
        <fullName evidence="3">C-JID domain-containing protein</fullName>
    </recommendedName>
</protein>
<organism evidence="4 5">
    <name type="scientific">Stylosanthes scabra</name>
    <dbReference type="NCBI Taxonomy" id="79078"/>
    <lineage>
        <taxon>Eukaryota</taxon>
        <taxon>Viridiplantae</taxon>
        <taxon>Streptophyta</taxon>
        <taxon>Embryophyta</taxon>
        <taxon>Tracheophyta</taxon>
        <taxon>Spermatophyta</taxon>
        <taxon>Magnoliopsida</taxon>
        <taxon>eudicotyledons</taxon>
        <taxon>Gunneridae</taxon>
        <taxon>Pentapetalae</taxon>
        <taxon>rosids</taxon>
        <taxon>fabids</taxon>
        <taxon>Fabales</taxon>
        <taxon>Fabaceae</taxon>
        <taxon>Papilionoideae</taxon>
        <taxon>50 kb inversion clade</taxon>
        <taxon>dalbergioids sensu lato</taxon>
        <taxon>Dalbergieae</taxon>
        <taxon>Pterocarpus clade</taxon>
        <taxon>Stylosanthes</taxon>
    </lineage>
</organism>
<dbReference type="Pfam" id="PF20160">
    <property type="entry name" value="C-JID"/>
    <property type="match status" value="1"/>
</dbReference>
<sequence>MGVAIRYLLDGMLKYEKNYYFNGSWHPKSYGQVLYPGNKVPSWFTYQTRESSLIVDLVADQPYHMLVGFILCCVVYHIPSQRGDPVRSAKRRPVIRCHSYLGYTQQFTKMRRWSSDHVCIWFEKVDHNILDGNNLTFKFEAGSFRRYSEGRSHNELLQYEWKVTGCGVCPVYASDILDVFQNVDPEFQFFYEKYYYWMHFT</sequence>
<dbReference type="Proteomes" id="UP001341840">
    <property type="component" value="Unassembled WGS sequence"/>
</dbReference>
<keyword evidence="1" id="KW-0433">Leucine-rich repeat</keyword>
<proteinExistence type="predicted"/>
<evidence type="ECO:0000313" key="4">
    <source>
        <dbReference type="EMBL" id="MED6197458.1"/>
    </source>
</evidence>
<dbReference type="EMBL" id="JASCZI010211904">
    <property type="protein sequence ID" value="MED6197458.1"/>
    <property type="molecule type" value="Genomic_DNA"/>
</dbReference>
<name>A0ABU6XKF1_9FABA</name>
<evidence type="ECO:0000256" key="1">
    <source>
        <dbReference type="ARBA" id="ARBA00022614"/>
    </source>
</evidence>
<evidence type="ECO:0000259" key="3">
    <source>
        <dbReference type="Pfam" id="PF20160"/>
    </source>
</evidence>
<keyword evidence="5" id="KW-1185">Reference proteome</keyword>
<evidence type="ECO:0000313" key="5">
    <source>
        <dbReference type="Proteomes" id="UP001341840"/>
    </source>
</evidence>
<keyword evidence="2" id="KW-0677">Repeat</keyword>
<comment type="caution">
    <text evidence="4">The sequence shown here is derived from an EMBL/GenBank/DDBJ whole genome shotgun (WGS) entry which is preliminary data.</text>
</comment>
<feature type="domain" description="C-JID" evidence="3">
    <location>
        <begin position="36"/>
        <end position="175"/>
    </location>
</feature>
<evidence type="ECO:0000256" key="2">
    <source>
        <dbReference type="ARBA" id="ARBA00022737"/>
    </source>
</evidence>
<reference evidence="4 5" key="1">
    <citation type="journal article" date="2023" name="Plants (Basel)">
        <title>Bridging the Gap: Combining Genomics and Transcriptomics Approaches to Understand Stylosanthes scabra, an Orphan Legume from the Brazilian Caatinga.</title>
        <authorList>
            <person name="Ferreira-Neto J.R.C."/>
            <person name="da Silva M.D."/>
            <person name="Binneck E."/>
            <person name="de Melo N.F."/>
            <person name="da Silva R.H."/>
            <person name="de Melo A.L.T.M."/>
            <person name="Pandolfi V."/>
            <person name="Bustamante F.O."/>
            <person name="Brasileiro-Vidal A.C."/>
            <person name="Benko-Iseppon A.M."/>
        </authorList>
    </citation>
    <scope>NUCLEOTIDE SEQUENCE [LARGE SCALE GENOMIC DNA]</scope>
    <source>
        <tissue evidence="4">Leaves</tissue>
    </source>
</reference>
<accession>A0ABU6XKF1</accession>